<name>A0A964T8S3_9HYPH</name>
<reference evidence="14" key="1">
    <citation type="submission" date="2019-03" db="EMBL/GenBank/DDBJ databases">
        <title>Afifella sp. nov., isolated from activated sludge.</title>
        <authorList>
            <person name="Li Q."/>
            <person name="Liu Y."/>
        </authorList>
    </citation>
    <scope>NUCLEOTIDE SEQUENCE</scope>
    <source>
        <strain evidence="14">L72</strain>
    </source>
</reference>
<evidence type="ECO:0000313" key="15">
    <source>
        <dbReference type="Proteomes" id="UP000773614"/>
    </source>
</evidence>
<evidence type="ECO:0000256" key="8">
    <source>
        <dbReference type="ARBA" id="ARBA00022989"/>
    </source>
</evidence>
<proteinExistence type="inferred from homology"/>
<evidence type="ECO:0000256" key="2">
    <source>
        <dbReference type="ARBA" id="ARBA00008445"/>
    </source>
</evidence>
<dbReference type="GO" id="GO:0005886">
    <property type="term" value="C:plasma membrane"/>
    <property type="evidence" value="ECO:0007669"/>
    <property type="project" value="UniProtKB-SubCell"/>
</dbReference>
<dbReference type="InterPro" id="IPR004692">
    <property type="entry name" value="SecG"/>
</dbReference>
<dbReference type="RefSeq" id="WP_161142497.1">
    <property type="nucleotide sequence ID" value="NZ_SPKJ01000130.1"/>
</dbReference>
<dbReference type="EMBL" id="SPKJ01000130">
    <property type="protein sequence ID" value="MYZ50170.1"/>
    <property type="molecule type" value="Genomic_DNA"/>
</dbReference>
<comment type="subcellular location">
    <subcellularLocation>
        <location evidence="1 12">Cell membrane</location>
        <topology evidence="1 12">Multi-pass membrane protein</topology>
    </subcellularLocation>
</comment>
<evidence type="ECO:0000256" key="7">
    <source>
        <dbReference type="ARBA" id="ARBA00022927"/>
    </source>
</evidence>
<evidence type="ECO:0000256" key="5">
    <source>
        <dbReference type="ARBA" id="ARBA00022475"/>
    </source>
</evidence>
<organism evidence="14 15">
    <name type="scientific">Propylenella binzhouense</name>
    <dbReference type="NCBI Taxonomy" id="2555902"/>
    <lineage>
        <taxon>Bacteria</taxon>
        <taxon>Pseudomonadati</taxon>
        <taxon>Pseudomonadota</taxon>
        <taxon>Alphaproteobacteria</taxon>
        <taxon>Hyphomicrobiales</taxon>
        <taxon>Propylenellaceae</taxon>
        <taxon>Propylenella</taxon>
    </lineage>
</organism>
<evidence type="ECO:0000256" key="1">
    <source>
        <dbReference type="ARBA" id="ARBA00004651"/>
    </source>
</evidence>
<dbReference type="OrthoDB" id="7366942at2"/>
<keyword evidence="8 12" id="KW-1133">Transmembrane helix</keyword>
<keyword evidence="4 12" id="KW-0813">Transport</keyword>
<keyword evidence="9 12" id="KW-0811">Translocation</keyword>
<evidence type="ECO:0000256" key="3">
    <source>
        <dbReference type="ARBA" id="ARBA00017876"/>
    </source>
</evidence>
<evidence type="ECO:0000256" key="13">
    <source>
        <dbReference type="SAM" id="MobiDB-lite"/>
    </source>
</evidence>
<feature type="non-terminal residue" evidence="14">
    <location>
        <position position="140"/>
    </location>
</feature>
<evidence type="ECO:0000256" key="9">
    <source>
        <dbReference type="ARBA" id="ARBA00023010"/>
    </source>
</evidence>
<dbReference type="Pfam" id="PF03840">
    <property type="entry name" value="SecG"/>
    <property type="match status" value="1"/>
</dbReference>
<evidence type="ECO:0000256" key="10">
    <source>
        <dbReference type="ARBA" id="ARBA00023136"/>
    </source>
</evidence>
<keyword evidence="6 12" id="KW-0812">Transmembrane</keyword>
<dbReference type="Proteomes" id="UP000773614">
    <property type="component" value="Unassembled WGS sequence"/>
</dbReference>
<evidence type="ECO:0000313" key="14">
    <source>
        <dbReference type="EMBL" id="MYZ50170.1"/>
    </source>
</evidence>
<feature type="transmembrane region" description="Helical" evidence="12">
    <location>
        <begin position="51"/>
        <end position="70"/>
    </location>
</feature>
<keyword evidence="15" id="KW-1185">Reference proteome</keyword>
<dbReference type="GO" id="GO:0043952">
    <property type="term" value="P:protein transport by the Sec complex"/>
    <property type="evidence" value="ECO:0007669"/>
    <property type="project" value="TreeGrafter"/>
</dbReference>
<sequence length="140" mass="13725">MQTVLIVIHLMVVLAMIGLVLLQRSEGGALGIGGSGNFLSGRSAGNLLTRSTGILAAVFFATSIGLTLLARLESRPADILDQLPASTAPSAPAGGTTQTPGSGPGILEQLQSVGREPSAPAAPQPPAPSGAAPAPSAPAA</sequence>
<keyword evidence="7 12" id="KW-0653">Protein transport</keyword>
<evidence type="ECO:0000256" key="11">
    <source>
        <dbReference type="ARBA" id="ARBA00025182"/>
    </source>
</evidence>
<gene>
    <name evidence="14" type="primary">secG</name>
    <name evidence="14" type="ORF">E4O86_20905</name>
</gene>
<comment type="caution">
    <text evidence="12">Lacks conserved residue(s) required for the propagation of feature annotation.</text>
</comment>
<evidence type="ECO:0000256" key="4">
    <source>
        <dbReference type="ARBA" id="ARBA00022448"/>
    </source>
</evidence>
<dbReference type="GO" id="GO:0015450">
    <property type="term" value="F:protein-transporting ATPase activity"/>
    <property type="evidence" value="ECO:0007669"/>
    <property type="project" value="UniProtKB-UniRule"/>
</dbReference>
<comment type="similarity">
    <text evidence="2 12">Belongs to the SecG family.</text>
</comment>
<feature type="compositionally biased region" description="Low complexity" evidence="13">
    <location>
        <begin position="129"/>
        <end position="140"/>
    </location>
</feature>
<dbReference type="GO" id="GO:0009306">
    <property type="term" value="P:protein secretion"/>
    <property type="evidence" value="ECO:0007669"/>
    <property type="project" value="UniProtKB-UniRule"/>
</dbReference>
<evidence type="ECO:0000256" key="12">
    <source>
        <dbReference type="RuleBase" id="RU365087"/>
    </source>
</evidence>
<evidence type="ECO:0000256" key="6">
    <source>
        <dbReference type="ARBA" id="ARBA00022692"/>
    </source>
</evidence>
<dbReference type="PRINTS" id="PR01651">
    <property type="entry name" value="SECGEXPORT"/>
</dbReference>
<dbReference type="NCBIfam" id="TIGR00810">
    <property type="entry name" value="secG"/>
    <property type="match status" value="1"/>
</dbReference>
<comment type="caution">
    <text evidence="14">The sequence shown here is derived from an EMBL/GenBank/DDBJ whole genome shotgun (WGS) entry which is preliminary data.</text>
</comment>
<feature type="compositionally biased region" description="Low complexity" evidence="13">
    <location>
        <begin position="84"/>
        <end position="101"/>
    </location>
</feature>
<dbReference type="PANTHER" id="PTHR34182:SF1">
    <property type="entry name" value="PROTEIN-EXPORT MEMBRANE PROTEIN SECG"/>
    <property type="match status" value="1"/>
</dbReference>
<feature type="region of interest" description="Disordered" evidence="13">
    <location>
        <begin position="81"/>
        <end position="140"/>
    </location>
</feature>
<protein>
    <recommendedName>
        <fullName evidence="3 12">Protein-export membrane protein SecG</fullName>
    </recommendedName>
</protein>
<accession>A0A964T8S3</accession>
<dbReference type="GO" id="GO:0065002">
    <property type="term" value="P:intracellular protein transmembrane transport"/>
    <property type="evidence" value="ECO:0007669"/>
    <property type="project" value="TreeGrafter"/>
</dbReference>
<keyword evidence="10 12" id="KW-0472">Membrane</keyword>
<dbReference type="PANTHER" id="PTHR34182">
    <property type="entry name" value="PROTEIN-EXPORT MEMBRANE PROTEIN SECG"/>
    <property type="match status" value="1"/>
</dbReference>
<keyword evidence="5 12" id="KW-1003">Cell membrane</keyword>
<dbReference type="AlphaFoldDB" id="A0A964T8S3"/>
<comment type="function">
    <text evidence="11 12">Involved in protein export. Participates in an early event of protein translocation.</text>
</comment>